<dbReference type="AlphaFoldDB" id="A0A6A4GP98"/>
<sequence length="211" mass="24209">MSAASQTQADFAAPGAYGTQLPEDIFDDASFSSSTTVTPEEIRDEMRSTRECLEELLSAVPQHHLALDLGIQNVAKQELDDEQLAELVESLFVCKRCPDESATEDSDEPVSVKSWHVALLETPKEDRDTKWLLRRLDLYLLVDEHLNRARTEKIKSNKALVKIQVEQERLRIKTMEHRAVLREKRDRRESFAHAAMELNRCLRNTWLHGAQ</sequence>
<keyword evidence="2" id="KW-1185">Reference proteome</keyword>
<accession>A0A6A4GP98</accession>
<name>A0A6A4GP98_9AGAR</name>
<proteinExistence type="predicted"/>
<dbReference type="Proteomes" id="UP000799118">
    <property type="component" value="Unassembled WGS sequence"/>
</dbReference>
<dbReference type="EMBL" id="ML769827">
    <property type="protein sequence ID" value="KAE9387055.1"/>
    <property type="molecule type" value="Genomic_DNA"/>
</dbReference>
<protein>
    <submittedName>
        <fullName evidence="1">Uncharacterized protein</fullName>
    </submittedName>
</protein>
<reference evidence="1" key="1">
    <citation type="journal article" date="2019" name="Environ. Microbiol.">
        <title>Fungal ecological strategies reflected in gene transcription - a case study of two litter decomposers.</title>
        <authorList>
            <person name="Barbi F."/>
            <person name="Kohler A."/>
            <person name="Barry K."/>
            <person name="Baskaran P."/>
            <person name="Daum C."/>
            <person name="Fauchery L."/>
            <person name="Ihrmark K."/>
            <person name="Kuo A."/>
            <person name="LaButti K."/>
            <person name="Lipzen A."/>
            <person name="Morin E."/>
            <person name="Grigoriev I.V."/>
            <person name="Henrissat B."/>
            <person name="Lindahl B."/>
            <person name="Martin F."/>
        </authorList>
    </citation>
    <scope>NUCLEOTIDE SEQUENCE</scope>
    <source>
        <strain evidence="1">JB14</strain>
    </source>
</reference>
<organism evidence="1 2">
    <name type="scientific">Gymnopus androsaceus JB14</name>
    <dbReference type="NCBI Taxonomy" id="1447944"/>
    <lineage>
        <taxon>Eukaryota</taxon>
        <taxon>Fungi</taxon>
        <taxon>Dikarya</taxon>
        <taxon>Basidiomycota</taxon>
        <taxon>Agaricomycotina</taxon>
        <taxon>Agaricomycetes</taxon>
        <taxon>Agaricomycetidae</taxon>
        <taxon>Agaricales</taxon>
        <taxon>Marasmiineae</taxon>
        <taxon>Omphalotaceae</taxon>
        <taxon>Gymnopus</taxon>
    </lineage>
</organism>
<gene>
    <name evidence="1" type="ORF">BT96DRAFT_1005499</name>
</gene>
<evidence type="ECO:0000313" key="1">
    <source>
        <dbReference type="EMBL" id="KAE9387055.1"/>
    </source>
</evidence>
<evidence type="ECO:0000313" key="2">
    <source>
        <dbReference type="Proteomes" id="UP000799118"/>
    </source>
</evidence>